<gene>
    <name evidence="1" type="ORF">WLH_00899</name>
</gene>
<protein>
    <submittedName>
        <fullName evidence="1">Uncharacterized protein</fullName>
    </submittedName>
</protein>
<evidence type="ECO:0000313" key="2">
    <source>
        <dbReference type="Proteomes" id="UP000183316"/>
    </source>
</evidence>
<sequence length="78" mass="8764">MGAALKLRIEYEWVIPDENIPVFTLFTEGATYHSVSLNSSFQWPRLQSFNLLHEPGPQLVVSIPNCWSLLSCVTGADK</sequence>
<name>A0A192C8C0_ECO25</name>
<proteinExistence type="predicted"/>
<evidence type="ECO:0000313" key="1">
    <source>
        <dbReference type="EMBL" id="ANK02160.1"/>
    </source>
</evidence>
<dbReference type="AlphaFoldDB" id="A0A192C8C0"/>
<accession>A0A192C8C0</accession>
<organism evidence="1 2">
    <name type="scientific">Escherichia coli O25b:H4</name>
    <dbReference type="NCBI Taxonomy" id="941280"/>
    <lineage>
        <taxon>Bacteria</taxon>
        <taxon>Pseudomonadati</taxon>
        <taxon>Pseudomonadota</taxon>
        <taxon>Gammaproteobacteria</taxon>
        <taxon>Enterobacterales</taxon>
        <taxon>Enterobacteriaceae</taxon>
        <taxon>Escherichia</taxon>
    </lineage>
</organism>
<dbReference type="PATRIC" id="fig|941280.3.peg.888"/>
<reference evidence="1 2" key="1">
    <citation type="submission" date="2016-03" db="EMBL/GenBank/DDBJ databases">
        <title>Genome Sequence and Comparative Pathogenic Determinants of Uropathogenic Escherichia coli O25b:H4, a Clinical Isolate from Saudi Arabia.</title>
        <authorList>
            <person name="Alyamani E.A.J."/>
            <person name="Khiyami M.A."/>
            <person name="Booq R.Y."/>
            <person name="Bahwerth F.S."/>
            <person name="Vaisvil B."/>
            <person name="Schmitt D.P."/>
            <person name="Kapatral V."/>
        </authorList>
    </citation>
    <scope>NUCLEOTIDE SEQUENCE [LARGE SCALE GENOMIC DNA]</scope>
    <source>
        <strain evidence="1 2">O25b:H4</strain>
    </source>
</reference>
<dbReference type="EMBL" id="CP015085">
    <property type="protein sequence ID" value="ANK02160.1"/>
    <property type="molecule type" value="Genomic_DNA"/>
</dbReference>
<dbReference type="Proteomes" id="UP000183316">
    <property type="component" value="Chromosome"/>
</dbReference>